<feature type="compositionally biased region" description="Polar residues" evidence="1">
    <location>
        <begin position="2130"/>
        <end position="2142"/>
    </location>
</feature>
<organism evidence="2">
    <name type="scientific">Rhipicephalus appendiculatus</name>
    <name type="common">Brown ear tick</name>
    <dbReference type="NCBI Taxonomy" id="34631"/>
    <lineage>
        <taxon>Eukaryota</taxon>
        <taxon>Metazoa</taxon>
        <taxon>Ecdysozoa</taxon>
        <taxon>Arthropoda</taxon>
        <taxon>Chelicerata</taxon>
        <taxon>Arachnida</taxon>
        <taxon>Acari</taxon>
        <taxon>Parasitiformes</taxon>
        <taxon>Ixodida</taxon>
        <taxon>Ixodoidea</taxon>
        <taxon>Ixodidae</taxon>
        <taxon>Rhipicephalinae</taxon>
        <taxon>Rhipicephalus</taxon>
        <taxon>Rhipicephalus</taxon>
    </lineage>
</organism>
<evidence type="ECO:0000313" key="2">
    <source>
        <dbReference type="EMBL" id="JAP78174.1"/>
    </source>
</evidence>
<feature type="region of interest" description="Disordered" evidence="1">
    <location>
        <begin position="1673"/>
        <end position="1692"/>
    </location>
</feature>
<accession>A0A131YFT4</accession>
<name>A0A131YFT4_RHIAP</name>
<feature type="compositionally biased region" description="Polar residues" evidence="1">
    <location>
        <begin position="632"/>
        <end position="647"/>
    </location>
</feature>
<feature type="region of interest" description="Disordered" evidence="1">
    <location>
        <begin position="613"/>
        <end position="702"/>
    </location>
</feature>
<protein>
    <submittedName>
        <fullName evidence="2">Uncharacterized protein</fullName>
    </submittedName>
</protein>
<feature type="region of interest" description="Disordered" evidence="1">
    <location>
        <begin position="2111"/>
        <end position="2153"/>
    </location>
</feature>
<feature type="compositionally biased region" description="Basic and acidic residues" evidence="1">
    <location>
        <begin position="1054"/>
        <end position="1063"/>
    </location>
</feature>
<feature type="region of interest" description="Disordered" evidence="1">
    <location>
        <begin position="1048"/>
        <end position="1074"/>
    </location>
</feature>
<feature type="compositionally biased region" description="Basic and acidic residues" evidence="1">
    <location>
        <begin position="766"/>
        <end position="779"/>
    </location>
</feature>
<feature type="compositionally biased region" description="Polar residues" evidence="1">
    <location>
        <begin position="1673"/>
        <end position="1683"/>
    </location>
</feature>
<proteinExistence type="predicted"/>
<feature type="region of interest" description="Disordered" evidence="1">
    <location>
        <begin position="1760"/>
        <end position="1792"/>
    </location>
</feature>
<feature type="compositionally biased region" description="Polar residues" evidence="1">
    <location>
        <begin position="1698"/>
        <end position="1717"/>
    </location>
</feature>
<reference evidence="2" key="1">
    <citation type="journal article" date="2016" name="Ticks Tick Borne Dis.">
        <title>De novo assembly and annotation of the salivary gland transcriptome of Rhipicephalus appendiculatus male and female ticks during blood feeding.</title>
        <authorList>
            <person name="de Castro M.H."/>
            <person name="de Klerk D."/>
            <person name="Pienaar R."/>
            <person name="Latif A.A."/>
            <person name="Rees D.J."/>
            <person name="Mans B.J."/>
        </authorList>
    </citation>
    <scope>NUCLEOTIDE SEQUENCE</scope>
    <source>
        <tissue evidence="2">Salivary glands</tissue>
    </source>
</reference>
<feature type="region of interest" description="Disordered" evidence="1">
    <location>
        <begin position="760"/>
        <end position="782"/>
    </location>
</feature>
<feature type="compositionally biased region" description="Polar residues" evidence="1">
    <location>
        <begin position="1942"/>
        <end position="1956"/>
    </location>
</feature>
<sequence length="2364" mass="248699">MPPLLENFALLRAYCDQTTSTTQQLMKAFIPLLLYCAVSLTNVGLIEARKNGIVYYARGWYGGNPFSYSTGPGGSLWPSPSATAPLAPAYADDLENLSVSTLAGDQNVGLITDSGGAVRNSGVGKLDVASGPSVWSSIYRPGVVSPQSVNAGVETTPTGSRATPTGVFSAVKESTLFKNRDRKASSFSNTNPLGSTFGSAESPTVVRTGSILHEKRLGSSVSANILKALKNQTGFGQELVSSKIHSLISATEPSGSLKAHDGATLKLPHGPTLIGGVSAPLVGTTSLGAPGYIGVSDNSGLTGTAGTLSRHNGLDKEPALGAIPTNTKSRLPQLPSMPGSSVHRNKSSDSVVANTVSRSAGKPGIHNPPLPLGRTTAAMLPLDGGSLSVNKTESARNLLVDKKRTALHKNDHKNLILTENTEKALPLGILESPAGPVPAISPPHRHFPGIVNASGLVGTVASGQTSSKHASESENVHEKNFGIHSGRNESHTLSISSKEASNITAGMTESTSGAVGTISSVANEQGRHTTLEPALEKTRGIPNDRASGSPRGFSGSVLVHKSNPSDITFNPVIPPSRGSRISFPSASLGGKITPAITKAGDVIPGKLSLARKPISESVSSVSMAENPKNDNENSSFGNENLPNGMNTPMSPPPSASSVSAKPHLGRPGKFQFTAPGSGLGQLPRLSAAGKGEEGLPAPTTKRQIKNNRAYGLFMNTSLPSGFSISSTGVPTGSGSNIFHSPQHLGYKTPGTTKVATTNAESTHSNGFHEHARGFQDSSRRTPVHRSRHYTSHVMGIQHSGLAGGMSGSPTAVVPSHPFVRVQTTSSTGINGAVGRLTNVPSSNNPSRVYQKTGAYGAFSHTSLPSGFSISSTGVPTGPGSKVFRASTYIRGSPTAENIGGAPILRQSARPNNVREKGFFPASNHKTQPQNSYHYGHPAIAIQPPGLAGGISESSTSMRASHPFMHVQAFPNTRNAGAVGILSKVPTLSDTHQSPQKTEAYGSFVHGSLPSGFSISSTGVPTGPGSQLFRASTHIRRFPSAGIIGAAATSGHPPRPGEIREHEGFPATSPKTQMNNRYQYAPNAHRRQYLGLGEDILESSASPKHFHPIVPIQAAPGSGSARAGDMLTRVLDFRNPSLRSQKTGAFGSFVHTSLPPGFSISSIRTPNAAALSTFHASEHLEGSPTSLIRRPSGTPGTPSHAGEEHKHAGRFAASIPKTQVQYSGQTPPHVLGMQNILLAGGISKSYAPFENFQPATNVPISRTNGNAGAPDLLAKVPDANKPLPSPPEIEGHGSDRTNLPYGAPIGTASNVFHATERLGGPAAFGFSGDTGTPGQPSFPQEVHVHTRGFSASNRRTQFENSGLYRAQALGQQIPGYGGATLESSAASKVPHPSVNIQTSSSGNAGPVSPLTKVSGFVSLPQHARRIGLVGSFIPTTLPSGFRIRSTGAPARAGSGIYRSGERLGVSYGPGIVAASVAPSKPPHVSVVSDMKALRSSSAGTNFENHGTYLPPTEGRQAPGLAGGVSRSSLPLQTSHPFRQMQPSLNTETAGSVRLLGNVPGLNNQPQSSQSSGIYDSFIYSRPPPGFSISNSRTPVGVRSRIFRSTERLQGSRTRGIIKARGTVRWPLHRSEVHQDLGAILTSNTRQPENIHQFPSQGLEKQTYGFTAGISDSSANLNGNPNTGNAGVVGPFTEVNGANKASQHTESSVGGQPSSSTGGYNILPGRAGPTNFGSIRLANDVGHRGFRTPGDIRRFVNTEIPQSTQILPPPPTLAGTRNPGGHFRTSSDRRQPQRAQFGSLATYGSDYPGVFDSRFTNGIPNLPTVAVPKIIYTSKPVGSLTGSPFTITRVVNERPTHPNYVSAFNGGFNAERRKLEPEVTSPYKYLRRTITSSSKTRRADSYEPGRPLDLRHFEIGSHHLKWLRNQRGVPVREGFTDNGWKASSGESNGGQATTTRSPPANGVANAGSIIGQGDTIYKPDYTSPSEVVGARRRFLDVRRFGQATKPTGRFFPAGGVAYPGTSSGNSLLVPETLPSSFNTGSTTPAHEAGFRNYNPKRNFRDIAGYESNRAMNDLRRLSASATAPEYDTRYLTVSRRQPTLTNEYRVIPYSRHSRNSIPYTSSPSDKPARLSDASNGLNDNTGFRSTEAGGGWKASLSGAPRSSIGFALGSTRHILPGTGAYSSGTVGRGRSVFIGGREGSPNTDTPMSSILDGRLRRSMSVYPRKYRSTEGSYPYFPKENSGSSFSNIGGFVVGHDGGRGNTDHARIPVSAGYRDIAASPRPNTGYTTNNPLYPSDGSHGYLSRSNSPRHFSDYSGIRARSGHKRYQPFFRTHSASDSSVSSQYNIAGDPRGAWQGIGTYPVSASN</sequence>
<evidence type="ECO:0000256" key="1">
    <source>
        <dbReference type="SAM" id="MobiDB-lite"/>
    </source>
</evidence>
<feature type="region of interest" description="Disordered" evidence="1">
    <location>
        <begin position="1933"/>
        <end position="1960"/>
    </location>
</feature>
<dbReference type="EMBL" id="GEDV01010383">
    <property type="protein sequence ID" value="JAP78174.1"/>
    <property type="molecule type" value="Transcribed_RNA"/>
</dbReference>
<feature type="region of interest" description="Disordered" evidence="1">
    <location>
        <begin position="1698"/>
        <end position="1718"/>
    </location>
</feature>
<feature type="region of interest" description="Disordered" evidence="1">
    <location>
        <begin position="310"/>
        <end position="348"/>
    </location>
</feature>
<feature type="region of interest" description="Disordered" evidence="1">
    <location>
        <begin position="1179"/>
        <end position="1205"/>
    </location>
</feature>
<feature type="compositionally biased region" description="Polar residues" evidence="1">
    <location>
        <begin position="2113"/>
        <end position="2122"/>
    </location>
</feature>